<dbReference type="EMBL" id="JACNJZ010000056">
    <property type="protein sequence ID" value="MBC8316810.1"/>
    <property type="molecule type" value="Genomic_DNA"/>
</dbReference>
<sequence length="749" mass="82287">MTDNNKKDPVGSITISSDHQPKKVSEKKKKEPFSAPKQEIPVSEPGSRAQQKDTARPLRTRKPKHSIKTTSLLFWAVLGVISIFALYSLAGFLVVPYLLRTTLPETLGKKMDRPVTVGNASFNPFTLQCTLNNAIIGPVLSDPEDKVDPLCSVDKLQFSLSLSSFFSKKVIADQVSMDHLFFHLVRTGEKQYNISQLIKKEGVTEKTAEMPAIHFPFPFLLTNISAANSRILFDDLPTGKNHVIEEISLAFPAFFHDRTAEGKSQNVLSKNGTLIKPQFAATINGSPIELSGDTSLSENGIEAKLRLQLNNIDIPAYLGYLPNQQAFTLDKGTAAGEVDLVFLSPNEGKAQLELKGKGKLLNLQFRDKQGNINTLPEVALEGSFTPLGRRYHFSEIKISKPVFHVGRQKDGSWSFPELFRIFSSSQTAEKRTLLSVNLLQINAGSLSFADHFIPDGFSHLVSNLQMTANNISNEKQAPSPYVLSGSTGQNGKIVCQGDLFVNPLRMQGLAIINKLEAGLFSPYMSLAKDVKIAGGIFPKIESRFDLSLPASAEGKPEFIANELGTELIDFTITHKGQQWLSLPKTSLSVEKLNPTKKIIQLKRVEATDPFISFSWDKKGVSNWENLRRKPENGTKTPWDITFAQTEIKNGSIRLHDNTWKTPYIDTLTKVSGKAIGITSQENTSGSISMSGIFADGGAFSADGALSLSPFSASAQCLLDQYPLSKSSTFLKKWLSPSTYSGLLRAEGKA</sequence>
<dbReference type="GO" id="GO:0005886">
    <property type="term" value="C:plasma membrane"/>
    <property type="evidence" value="ECO:0007669"/>
    <property type="project" value="TreeGrafter"/>
</dbReference>
<keyword evidence="2" id="KW-0472">Membrane</keyword>
<evidence type="ECO:0000256" key="1">
    <source>
        <dbReference type="SAM" id="MobiDB-lite"/>
    </source>
</evidence>
<dbReference type="GO" id="GO:0090313">
    <property type="term" value="P:regulation of protein targeting to membrane"/>
    <property type="evidence" value="ECO:0007669"/>
    <property type="project" value="TreeGrafter"/>
</dbReference>
<feature type="region of interest" description="Disordered" evidence="1">
    <location>
        <begin position="1"/>
        <end position="63"/>
    </location>
</feature>
<accession>A0A8J6NCG9</accession>
<evidence type="ECO:0000256" key="2">
    <source>
        <dbReference type="SAM" id="Phobius"/>
    </source>
</evidence>
<evidence type="ECO:0000313" key="3">
    <source>
        <dbReference type="EMBL" id="MBC8316810.1"/>
    </source>
</evidence>
<evidence type="ECO:0000313" key="4">
    <source>
        <dbReference type="Proteomes" id="UP000614424"/>
    </source>
</evidence>
<organism evidence="3 4">
    <name type="scientific">Candidatus Desulfobia pelagia</name>
    <dbReference type="NCBI Taxonomy" id="2841692"/>
    <lineage>
        <taxon>Bacteria</taxon>
        <taxon>Pseudomonadati</taxon>
        <taxon>Thermodesulfobacteriota</taxon>
        <taxon>Desulfobulbia</taxon>
        <taxon>Desulfobulbales</taxon>
        <taxon>Desulfobulbaceae</taxon>
        <taxon>Candidatus Desulfobia</taxon>
    </lineage>
</organism>
<reference evidence="3 4" key="1">
    <citation type="submission" date="2020-08" db="EMBL/GenBank/DDBJ databases">
        <title>Bridging the membrane lipid divide: bacteria of the FCB group superphylum have the potential to synthesize archaeal ether lipids.</title>
        <authorList>
            <person name="Villanueva L."/>
            <person name="Von Meijenfeldt F.A.B."/>
            <person name="Westbye A.B."/>
            <person name="Yadav S."/>
            <person name="Hopmans E.C."/>
            <person name="Dutilh B.E."/>
            <person name="Sinninghe Damste J.S."/>
        </authorList>
    </citation>
    <scope>NUCLEOTIDE SEQUENCE [LARGE SCALE GENOMIC DNA]</scope>
    <source>
        <strain evidence="3">NIOZ-UU47</strain>
    </source>
</reference>
<dbReference type="Pfam" id="PF05359">
    <property type="entry name" value="DUF748"/>
    <property type="match status" value="2"/>
</dbReference>
<name>A0A8J6NCG9_9BACT</name>
<gene>
    <name evidence="3" type="ORF">H8E41_02825</name>
</gene>
<dbReference type="InterPro" id="IPR008023">
    <property type="entry name" value="DUF748"/>
</dbReference>
<keyword evidence="2" id="KW-0812">Transmembrane</keyword>
<feature type="transmembrane region" description="Helical" evidence="2">
    <location>
        <begin position="72"/>
        <end position="99"/>
    </location>
</feature>
<feature type="non-terminal residue" evidence="3">
    <location>
        <position position="749"/>
    </location>
</feature>
<dbReference type="PANTHER" id="PTHR30441:SF8">
    <property type="entry name" value="DUF748 DOMAIN-CONTAINING PROTEIN"/>
    <property type="match status" value="1"/>
</dbReference>
<keyword evidence="2" id="KW-1133">Transmembrane helix</keyword>
<dbReference type="AlphaFoldDB" id="A0A8J6NCG9"/>
<feature type="compositionally biased region" description="Basic and acidic residues" evidence="1">
    <location>
        <begin position="19"/>
        <end position="32"/>
    </location>
</feature>
<dbReference type="InterPro" id="IPR052894">
    <property type="entry name" value="AsmA-related"/>
</dbReference>
<protein>
    <submittedName>
        <fullName evidence="3">DUF748 domain-containing protein</fullName>
    </submittedName>
</protein>
<proteinExistence type="predicted"/>
<dbReference type="PANTHER" id="PTHR30441">
    <property type="entry name" value="DUF748 DOMAIN-CONTAINING PROTEIN"/>
    <property type="match status" value="1"/>
</dbReference>
<comment type="caution">
    <text evidence="3">The sequence shown here is derived from an EMBL/GenBank/DDBJ whole genome shotgun (WGS) entry which is preliminary data.</text>
</comment>
<dbReference type="Proteomes" id="UP000614424">
    <property type="component" value="Unassembled WGS sequence"/>
</dbReference>